<dbReference type="GeneID" id="39858725"/>
<feature type="domain" description="DUF7282" evidence="2">
    <location>
        <begin position="436"/>
        <end position="533"/>
    </location>
</feature>
<dbReference type="InterPro" id="IPR055706">
    <property type="entry name" value="Slg1/2_DUF7282"/>
</dbReference>
<proteinExistence type="predicted"/>
<evidence type="ECO:0000313" key="5">
    <source>
        <dbReference type="Proteomes" id="UP000236740"/>
    </source>
</evidence>
<evidence type="ECO:0000313" key="4">
    <source>
        <dbReference type="EMBL" id="SEG30874.1"/>
    </source>
</evidence>
<reference evidence="4 5" key="1">
    <citation type="submission" date="2016-10" db="EMBL/GenBank/DDBJ databases">
        <authorList>
            <person name="de Groot N.N."/>
        </authorList>
    </citation>
    <scope>NUCLEOTIDE SEQUENCE [LARGE SCALE GENOMIC DNA]</scope>
    <source>
        <strain evidence="4 5">CGMCC 1.10331</strain>
    </source>
</reference>
<protein>
    <recommendedName>
        <fullName evidence="2">DUF7282 domain-containing protein</fullName>
    </recommendedName>
</protein>
<feature type="region of interest" description="Disordered" evidence="1">
    <location>
        <begin position="129"/>
        <end position="149"/>
    </location>
</feature>
<dbReference type="KEGG" id="hlm:DV707_11490"/>
<evidence type="ECO:0000256" key="1">
    <source>
        <dbReference type="SAM" id="MobiDB-lite"/>
    </source>
</evidence>
<name>A0A1H5Z3X8_9EURY</name>
<keyword evidence="5" id="KW-1185">Reference proteome</keyword>
<dbReference type="NCBIfam" id="NF045517">
    <property type="entry name" value="halo_surf_dom"/>
    <property type="match status" value="1"/>
</dbReference>
<dbReference type="Pfam" id="PF23951">
    <property type="entry name" value="DUF7282"/>
    <property type="match status" value="1"/>
</dbReference>
<dbReference type="Proteomes" id="UP000236740">
    <property type="component" value="Unassembled WGS sequence"/>
</dbReference>
<dbReference type="OrthoDB" id="239724at2157"/>
<evidence type="ECO:0000313" key="6">
    <source>
        <dbReference type="Proteomes" id="UP000296733"/>
    </source>
</evidence>
<reference evidence="3 6" key="2">
    <citation type="journal article" date="2019" name="Nat. Commun.">
        <title>A new type of DNA phosphorothioation-based antiviral system in archaea.</title>
        <authorList>
            <person name="Xiong L."/>
            <person name="Liu S."/>
            <person name="Chen S."/>
            <person name="Xiao Y."/>
            <person name="Zhu B."/>
            <person name="Gao Y."/>
            <person name="Zhang Y."/>
            <person name="Chen B."/>
            <person name="Luo J."/>
            <person name="Deng Z."/>
            <person name="Chen X."/>
            <person name="Wang L."/>
            <person name="Chen S."/>
        </authorList>
    </citation>
    <scope>NUCLEOTIDE SEQUENCE [LARGE SCALE GENOMIC DNA]</scope>
    <source>
        <strain evidence="3 6">CGMCC 1.10331</strain>
    </source>
</reference>
<evidence type="ECO:0000313" key="3">
    <source>
        <dbReference type="EMBL" id="QCC48238.1"/>
    </source>
</evidence>
<dbReference type="RefSeq" id="WP_103991560.1">
    <property type="nucleotide sequence ID" value="NZ_CP031311.1"/>
</dbReference>
<evidence type="ECO:0000259" key="2">
    <source>
        <dbReference type="Pfam" id="PF23951"/>
    </source>
</evidence>
<accession>A0A1H5Z3X8</accession>
<organism evidence="4 5">
    <name type="scientific">Halobellus limi</name>
    <dbReference type="NCBI Taxonomy" id="699433"/>
    <lineage>
        <taxon>Archaea</taxon>
        <taxon>Methanobacteriati</taxon>
        <taxon>Methanobacteriota</taxon>
        <taxon>Stenosarchaea group</taxon>
        <taxon>Halobacteria</taxon>
        <taxon>Halobacteriales</taxon>
        <taxon>Haloferacaceae</taxon>
        <taxon>Halobellus</taxon>
    </lineage>
</organism>
<dbReference type="AlphaFoldDB" id="A0A1H5Z3X8"/>
<feature type="region of interest" description="Disordered" evidence="1">
    <location>
        <begin position="26"/>
        <end position="77"/>
    </location>
</feature>
<dbReference type="EMBL" id="FNVN01000002">
    <property type="protein sequence ID" value="SEG30874.1"/>
    <property type="molecule type" value="Genomic_DNA"/>
</dbReference>
<dbReference type="Proteomes" id="UP000296733">
    <property type="component" value="Chromosome"/>
</dbReference>
<feature type="compositionally biased region" description="Low complexity" evidence="1">
    <location>
        <begin position="540"/>
        <end position="559"/>
    </location>
</feature>
<feature type="region of interest" description="Disordered" evidence="1">
    <location>
        <begin position="537"/>
        <end position="562"/>
    </location>
</feature>
<gene>
    <name evidence="3" type="ORF">DV707_11490</name>
    <name evidence="4" type="ORF">SAMN04488133_1834</name>
</gene>
<sequence length="603" mass="62147">MSHASTAVTLAVALSLLAGAATPVSGLGAASAGHEQTADRSLVADRVGAPPYDGSDTTAREQTDDASGSFPEGNVSVTRGDEVTISVSHSAAANVTIGGPEYGFHLTVELGGGGTDEIVLDTRRTTAADPSAFVDGGSATLHTPPLDEPLEPEDYLLRVDVAGVERDIATLTVEPRGAVTAESHRAPGSFAPSEYVGGGEDDDANVGPLQSTTTAGSTVARGDYAVMRIEESGLETALNASDLTGSAAANGLKVNFTQTDPGPNHEPREYVATDSANVTVLPNLANDEFYVLWNTSGVPIESRNGRNRYRAALTLTEESGLSDGSATAASTTFELERQSVSLSPATDSVHYPWENDSFAVTGSTNRAPNTELEVRLRSSDPNAFLELADATVREDGSFGAAFDLSALTRGTNATLWVRGHFPETTQEVRLVAPDPTVRIENQTVSGTSVGVASVEVPAGGFVRLTDASGESVGRSDYLAPGRHANVSAELGTALFEDQQLRAELVRPGEDESYDPGAAAYSTAGYLVNDTAHVAFPPAPTETSTPTRTATATATPSATPYPVVTRTPLDPVGATQSSLPLSPGVAVAALLGAAALLARRGGSP</sequence>
<dbReference type="EMBL" id="CP031311">
    <property type="protein sequence ID" value="QCC48238.1"/>
    <property type="molecule type" value="Genomic_DNA"/>
</dbReference>